<evidence type="ECO:0000256" key="1">
    <source>
        <dbReference type="ARBA" id="ARBA00022679"/>
    </source>
</evidence>
<dbReference type="InterPro" id="IPR050832">
    <property type="entry name" value="Bact_Acetyltransf"/>
</dbReference>
<dbReference type="SUPFAM" id="SSF55729">
    <property type="entry name" value="Acyl-CoA N-acyltransferases (Nat)"/>
    <property type="match status" value="1"/>
</dbReference>
<keyword evidence="2 4" id="KW-0012">Acyltransferase</keyword>
<name>A0ABW5NEC6_9SPHI</name>
<evidence type="ECO:0000313" key="4">
    <source>
        <dbReference type="EMBL" id="MFD2597459.1"/>
    </source>
</evidence>
<dbReference type="PROSITE" id="PS51186">
    <property type="entry name" value="GNAT"/>
    <property type="match status" value="1"/>
</dbReference>
<feature type="domain" description="N-acetyltransferase" evidence="3">
    <location>
        <begin position="3"/>
        <end position="190"/>
    </location>
</feature>
<proteinExistence type="predicted"/>
<comment type="caution">
    <text evidence="4">The sequence shown here is derived from an EMBL/GenBank/DDBJ whole genome shotgun (WGS) entry which is preliminary data.</text>
</comment>
<sequence length="190" mass="21508">MKITIRKAKSEDAPHVANIMLEAMREIIYTLIGSKNDDSAIQFLTQFISSEHNQYSYENIWVAIEDDRILGEICLYDGADLVKLRTPVLSYVNGDDSKRFDSIEDETASGEFYIDTIAVSPAARGKGVGQLLLHHVIEMYVLQRNLTLGLLVDKGNPKAKSLYLRTGFVYREDVFFLGKAMEHLQLSPFQ</sequence>
<dbReference type="Proteomes" id="UP001597393">
    <property type="component" value="Unassembled WGS sequence"/>
</dbReference>
<dbReference type="PANTHER" id="PTHR43877:SF2">
    <property type="entry name" value="AMINOALKYLPHOSPHONATE N-ACETYLTRANSFERASE-RELATED"/>
    <property type="match status" value="1"/>
</dbReference>
<evidence type="ECO:0000259" key="3">
    <source>
        <dbReference type="PROSITE" id="PS51186"/>
    </source>
</evidence>
<organism evidence="4 5">
    <name type="scientific">Sphingobacterium corticis</name>
    <dbReference type="NCBI Taxonomy" id="1812823"/>
    <lineage>
        <taxon>Bacteria</taxon>
        <taxon>Pseudomonadati</taxon>
        <taxon>Bacteroidota</taxon>
        <taxon>Sphingobacteriia</taxon>
        <taxon>Sphingobacteriales</taxon>
        <taxon>Sphingobacteriaceae</taxon>
        <taxon>Sphingobacterium</taxon>
    </lineage>
</organism>
<keyword evidence="5" id="KW-1185">Reference proteome</keyword>
<protein>
    <submittedName>
        <fullName evidence="4">GNAT family N-acetyltransferase</fullName>
        <ecNumber evidence="4">2.3.1.-</ecNumber>
    </submittedName>
</protein>
<evidence type="ECO:0000256" key="2">
    <source>
        <dbReference type="ARBA" id="ARBA00023315"/>
    </source>
</evidence>
<accession>A0ABW5NEC6</accession>
<evidence type="ECO:0000313" key="5">
    <source>
        <dbReference type="Proteomes" id="UP001597393"/>
    </source>
</evidence>
<dbReference type="RefSeq" id="WP_380866635.1">
    <property type="nucleotide sequence ID" value="NZ_JBHUMA010000003.1"/>
</dbReference>
<dbReference type="GO" id="GO:0016746">
    <property type="term" value="F:acyltransferase activity"/>
    <property type="evidence" value="ECO:0007669"/>
    <property type="project" value="UniProtKB-KW"/>
</dbReference>
<reference evidence="5" key="1">
    <citation type="journal article" date="2019" name="Int. J. Syst. Evol. Microbiol.">
        <title>The Global Catalogue of Microorganisms (GCM) 10K type strain sequencing project: providing services to taxonomists for standard genome sequencing and annotation.</title>
        <authorList>
            <consortium name="The Broad Institute Genomics Platform"/>
            <consortium name="The Broad Institute Genome Sequencing Center for Infectious Disease"/>
            <person name="Wu L."/>
            <person name="Ma J."/>
        </authorList>
    </citation>
    <scope>NUCLEOTIDE SEQUENCE [LARGE SCALE GENOMIC DNA]</scope>
    <source>
        <strain evidence="5">KCTC 42248</strain>
    </source>
</reference>
<dbReference type="InterPro" id="IPR000182">
    <property type="entry name" value="GNAT_dom"/>
</dbReference>
<dbReference type="EC" id="2.3.1.-" evidence="4"/>
<dbReference type="Gene3D" id="3.40.630.30">
    <property type="match status" value="1"/>
</dbReference>
<gene>
    <name evidence="4" type="ORF">ACFSQ3_00730</name>
</gene>
<keyword evidence="1 4" id="KW-0808">Transferase</keyword>
<dbReference type="EMBL" id="JBHUMA010000003">
    <property type="protein sequence ID" value="MFD2597459.1"/>
    <property type="molecule type" value="Genomic_DNA"/>
</dbReference>
<dbReference type="PANTHER" id="PTHR43877">
    <property type="entry name" value="AMINOALKYLPHOSPHONATE N-ACETYLTRANSFERASE-RELATED-RELATED"/>
    <property type="match status" value="1"/>
</dbReference>
<dbReference type="CDD" id="cd04301">
    <property type="entry name" value="NAT_SF"/>
    <property type="match status" value="1"/>
</dbReference>
<dbReference type="InterPro" id="IPR016181">
    <property type="entry name" value="Acyl_CoA_acyltransferase"/>
</dbReference>
<dbReference type="Pfam" id="PF00583">
    <property type="entry name" value="Acetyltransf_1"/>
    <property type="match status" value="1"/>
</dbReference>